<keyword evidence="2" id="KW-0813">Transport</keyword>
<keyword evidence="9" id="KW-1185">Reference proteome</keyword>
<dbReference type="KEGG" id="olu:OSTLU_9790"/>
<evidence type="ECO:0000256" key="6">
    <source>
        <dbReference type="ARBA" id="ARBA00031247"/>
    </source>
</evidence>
<keyword evidence="4" id="KW-0249">Electron transport</keyword>
<dbReference type="AlphaFoldDB" id="A4S933"/>
<feature type="non-terminal residue" evidence="8">
    <location>
        <position position="64"/>
    </location>
</feature>
<dbReference type="Proteomes" id="UP000001568">
    <property type="component" value="Chromosome 16"/>
</dbReference>
<dbReference type="InterPro" id="IPR036909">
    <property type="entry name" value="Cyt_c-like_dom_sf"/>
</dbReference>
<evidence type="ECO:0000256" key="5">
    <source>
        <dbReference type="ARBA" id="ARBA00030448"/>
    </source>
</evidence>
<dbReference type="InterPro" id="IPR023655">
    <property type="entry name" value="Cyt_C6"/>
</dbReference>
<evidence type="ECO:0000256" key="7">
    <source>
        <dbReference type="ARBA" id="ARBA00033211"/>
    </source>
</evidence>
<evidence type="ECO:0000256" key="3">
    <source>
        <dbReference type="ARBA" id="ARBA00022531"/>
    </source>
</evidence>
<dbReference type="RefSeq" id="XP_001421864.1">
    <property type="nucleotide sequence ID" value="XM_001421827.1"/>
</dbReference>
<organism evidence="8 9">
    <name type="scientific">Ostreococcus lucimarinus (strain CCE9901)</name>
    <dbReference type="NCBI Taxonomy" id="436017"/>
    <lineage>
        <taxon>Eukaryota</taxon>
        <taxon>Viridiplantae</taxon>
        <taxon>Chlorophyta</taxon>
        <taxon>Mamiellophyceae</taxon>
        <taxon>Mamiellales</taxon>
        <taxon>Bathycoccaceae</taxon>
        <taxon>Ostreococcus</taxon>
    </lineage>
</organism>
<comment type="function">
    <text evidence="1">Functions as an electron carrier between membrane-bound cytochrome b6-f and photosystem I in oxygenic photosynthesis.</text>
</comment>
<evidence type="ECO:0000256" key="2">
    <source>
        <dbReference type="ARBA" id="ARBA00022448"/>
    </source>
</evidence>
<proteinExistence type="predicted"/>
<dbReference type="SUPFAM" id="SSF46626">
    <property type="entry name" value="Cytochrome c"/>
    <property type="match status" value="1"/>
</dbReference>
<dbReference type="OrthoDB" id="1930491at2759"/>
<evidence type="ECO:0000256" key="1">
    <source>
        <dbReference type="ARBA" id="ARBA00002347"/>
    </source>
</evidence>
<dbReference type="PANTHER" id="PTHR34688:SF2">
    <property type="entry name" value="CYTOCHROME C6, CHLOROPLASTIC"/>
    <property type="match status" value="1"/>
</dbReference>
<keyword evidence="3" id="KW-0602">Photosynthesis</keyword>
<name>A4S933_OSTLU</name>
<evidence type="ECO:0000313" key="9">
    <source>
        <dbReference type="Proteomes" id="UP000001568"/>
    </source>
</evidence>
<evidence type="ECO:0000256" key="4">
    <source>
        <dbReference type="ARBA" id="ARBA00022982"/>
    </source>
</evidence>
<dbReference type="Gramene" id="ABP00158">
    <property type="protein sequence ID" value="ABP00158"/>
    <property type="gene ID" value="OSTLU_9790"/>
</dbReference>
<sequence>RDLERNGVATKEDISNLIERGKGKMPGYGESCAPKGACTFGARLDAEEIDALATYVLDRAAVDW</sequence>
<dbReference type="OMA" id="MHRLPRH"/>
<dbReference type="HOGENOM" id="CLU_101159_4_1_1"/>
<dbReference type="EMBL" id="CP000596">
    <property type="protein sequence ID" value="ABP00158.1"/>
    <property type="molecule type" value="Genomic_DNA"/>
</dbReference>
<dbReference type="GeneID" id="5005893"/>
<reference evidence="8 9" key="1">
    <citation type="journal article" date="2007" name="Proc. Natl. Acad. Sci. U.S.A.">
        <title>The tiny eukaryote Ostreococcus provides genomic insights into the paradox of plankton speciation.</title>
        <authorList>
            <person name="Palenik B."/>
            <person name="Grimwood J."/>
            <person name="Aerts A."/>
            <person name="Rouze P."/>
            <person name="Salamov A."/>
            <person name="Putnam N."/>
            <person name="Dupont C."/>
            <person name="Jorgensen R."/>
            <person name="Derelle E."/>
            <person name="Rombauts S."/>
            <person name="Zhou K."/>
            <person name="Otillar R."/>
            <person name="Merchant S.S."/>
            <person name="Podell S."/>
            <person name="Gaasterland T."/>
            <person name="Napoli C."/>
            <person name="Gendler K."/>
            <person name="Manuell A."/>
            <person name="Tai V."/>
            <person name="Vallon O."/>
            <person name="Piganeau G."/>
            <person name="Jancek S."/>
            <person name="Heijde M."/>
            <person name="Jabbari K."/>
            <person name="Bowler C."/>
            <person name="Lohr M."/>
            <person name="Robbens S."/>
            <person name="Werner G."/>
            <person name="Dubchak I."/>
            <person name="Pazour G.J."/>
            <person name="Ren Q."/>
            <person name="Paulsen I."/>
            <person name="Delwiche C."/>
            <person name="Schmutz J."/>
            <person name="Rokhsar D."/>
            <person name="Van de Peer Y."/>
            <person name="Moreau H."/>
            <person name="Grigoriev I.V."/>
        </authorList>
    </citation>
    <scope>NUCLEOTIDE SEQUENCE [LARGE SCALE GENOMIC DNA]</scope>
    <source>
        <strain evidence="8 9">CCE9901</strain>
    </source>
</reference>
<evidence type="ECO:0000313" key="8">
    <source>
        <dbReference type="EMBL" id="ABP00158.1"/>
    </source>
</evidence>
<dbReference type="GO" id="GO:0020037">
    <property type="term" value="F:heme binding"/>
    <property type="evidence" value="ECO:0007669"/>
    <property type="project" value="InterPro"/>
</dbReference>
<dbReference type="GO" id="GO:0015979">
    <property type="term" value="P:photosynthesis"/>
    <property type="evidence" value="ECO:0007669"/>
    <property type="project" value="UniProtKB-KW"/>
</dbReference>
<protein>
    <recommendedName>
        <fullName evidence="7">Cytochrome c-553</fullName>
    </recommendedName>
    <alternativeName>
        <fullName evidence="6">Cytochrome c553</fullName>
    </alternativeName>
    <alternativeName>
        <fullName evidence="5">Soluble cytochrome f</fullName>
    </alternativeName>
</protein>
<dbReference type="GO" id="GO:0005506">
    <property type="term" value="F:iron ion binding"/>
    <property type="evidence" value="ECO:0007669"/>
    <property type="project" value="InterPro"/>
</dbReference>
<gene>
    <name evidence="8" type="primary">CYC4</name>
    <name evidence="8" type="ORF">OSTLU_9790</name>
</gene>
<dbReference type="PANTHER" id="PTHR34688">
    <property type="entry name" value="CYTOCHROME C6, CHLOROPLASTIC"/>
    <property type="match status" value="1"/>
</dbReference>
<dbReference type="Gene3D" id="1.10.760.10">
    <property type="entry name" value="Cytochrome c-like domain"/>
    <property type="match status" value="1"/>
</dbReference>
<feature type="non-terminal residue" evidence="8">
    <location>
        <position position="1"/>
    </location>
</feature>
<accession>A4S933</accession>
<dbReference type="GO" id="GO:0009055">
    <property type="term" value="F:electron transfer activity"/>
    <property type="evidence" value="ECO:0007669"/>
    <property type="project" value="InterPro"/>
</dbReference>